<dbReference type="EMBL" id="CP084166">
    <property type="protein sequence ID" value="UJG39707.1"/>
    <property type="molecule type" value="Genomic_DNA"/>
</dbReference>
<organism evidence="1">
    <name type="scientific">Candidatus Heimdallarchaeum aukensis</name>
    <dbReference type="NCBI Taxonomy" id="2876573"/>
    <lineage>
        <taxon>Archaea</taxon>
        <taxon>Promethearchaeati</taxon>
        <taxon>Candidatus Heimdallarchaeota</taxon>
        <taxon>Candidatus Heimdallarchaeia (ex Rinke et al. 2021) (nom. nud.)</taxon>
        <taxon>Candidatus Heimdallarchaeales</taxon>
        <taxon>Candidatus Heimdallarchaeaceae</taxon>
        <taxon>Candidatus Heimdallarchaeum</taxon>
    </lineage>
</organism>
<evidence type="ECO:0008006" key="2">
    <source>
        <dbReference type="Google" id="ProtNLM"/>
    </source>
</evidence>
<dbReference type="AlphaFoldDB" id="A0A9Y1BJ02"/>
<dbReference type="Gene3D" id="3.40.50.300">
    <property type="entry name" value="P-loop containing nucleotide triphosphate hydrolases"/>
    <property type="match status" value="1"/>
</dbReference>
<proteinExistence type="predicted"/>
<accession>A0A9Y1BJ02</accession>
<evidence type="ECO:0000313" key="1">
    <source>
        <dbReference type="EMBL" id="UJG39707.1"/>
    </source>
</evidence>
<dbReference type="Proteomes" id="UP001201020">
    <property type="component" value="Chromosome"/>
</dbReference>
<sequence length="276" mass="31590">MSFNNTRGNIERIGKVGAESTLSTGLIKTGIRSLDQKLGMEMSARQGIPSGSVIVVSYPASSVIPLLFVQRIVLNWAQKTDLNRVFYVHSSKPFELVKQSYTAYNWDIMSVKDKSFFFENMYDMASSTTTSLKIGRIEVKRRTYVKRIIEKIMHVKETQKKNCFSVFDDLLWLKEDQLDDDHNTLISFMKEIIQMFSKIGGVHFFLLPQNILNPVAEQIILNYAQGIFYFTRDRIGSRLRDTFSISKLMGVAYISEVLDVSPSEEEGFKIESTSKI</sequence>
<gene>
    <name evidence="1" type="ORF">K9W45_07505</name>
</gene>
<name>A0A9Y1BJ02_9ARCH</name>
<dbReference type="InterPro" id="IPR027417">
    <property type="entry name" value="P-loop_NTPase"/>
</dbReference>
<protein>
    <recommendedName>
        <fullName evidence="2">KaiC-like domain-containing protein</fullName>
    </recommendedName>
</protein>
<reference evidence="1" key="1">
    <citation type="journal article" date="2022" name="Nat. Microbiol.">
        <title>Unique mobile elements and scalable gene flow at the prokaryote-eukaryote boundary revealed by circularized Asgard archaea genomes.</title>
        <authorList>
            <person name="Wu F."/>
            <person name="Speth D.R."/>
            <person name="Philosof A."/>
            <person name="Cremiere A."/>
            <person name="Narayanan A."/>
            <person name="Barco R.A."/>
            <person name="Connon S.A."/>
            <person name="Amend J.P."/>
            <person name="Antoshechkin I.A."/>
            <person name="Orphan V.J."/>
        </authorList>
    </citation>
    <scope>NUCLEOTIDE SEQUENCE</scope>
    <source>
        <strain evidence="1">PM71</strain>
    </source>
</reference>